<proteinExistence type="predicted"/>
<sequence>MLTLVANSYIATAGLVRKPGGNTHIASDIDRLFKESMNGILHNTTDSINQDMRDIMVGTVLGNIDLRTLIASGDYIEPHPDFFSALKSVTDRYQFAAAVNSLWTFDRPYILDVDAEMGCENDRRGPALNKVCLSERPGKSYWIYAIMQDEEHSKTNNAHIRAPTGLYRFRPDNNLDYNRDMHRITIEDIVRSSLWVHENHLEDAIRNMDATRIADMHRHASTNLGQVPGAFTIAVCRNPGGESITTTNQNDARNYPCMCGQFGWRPNEKGAWSPQNDETPEFLVRSGLIFSGEWSRSCKRDNKCDASKKIDWVFEGRFPRDIEIPEKSKHPFTECKKPRAHLTEVSGMEWLDLGGCWWCD</sequence>
<evidence type="ECO:0000313" key="2">
    <source>
        <dbReference type="Proteomes" id="UP000481861"/>
    </source>
</evidence>
<organism evidence="1 2">
    <name type="scientific">Massariosphaeria phaeospora</name>
    <dbReference type="NCBI Taxonomy" id="100035"/>
    <lineage>
        <taxon>Eukaryota</taxon>
        <taxon>Fungi</taxon>
        <taxon>Dikarya</taxon>
        <taxon>Ascomycota</taxon>
        <taxon>Pezizomycotina</taxon>
        <taxon>Dothideomycetes</taxon>
        <taxon>Pleosporomycetidae</taxon>
        <taxon>Pleosporales</taxon>
        <taxon>Pleosporales incertae sedis</taxon>
        <taxon>Massariosphaeria</taxon>
    </lineage>
</organism>
<accession>A0A7C8MMI0</accession>
<protein>
    <submittedName>
        <fullName evidence="1">Uncharacterized protein</fullName>
    </submittedName>
</protein>
<gene>
    <name evidence="1" type="ORF">BDV95DRAFT_601439</name>
</gene>
<name>A0A7C8MMI0_9PLEO</name>
<dbReference type="Proteomes" id="UP000481861">
    <property type="component" value="Unassembled WGS sequence"/>
</dbReference>
<comment type="caution">
    <text evidence="1">The sequence shown here is derived from an EMBL/GenBank/DDBJ whole genome shotgun (WGS) entry which is preliminary data.</text>
</comment>
<reference evidence="1 2" key="1">
    <citation type="submission" date="2020-01" db="EMBL/GenBank/DDBJ databases">
        <authorList>
            <consortium name="DOE Joint Genome Institute"/>
            <person name="Haridas S."/>
            <person name="Albert R."/>
            <person name="Binder M."/>
            <person name="Bloem J."/>
            <person name="Labutti K."/>
            <person name="Salamov A."/>
            <person name="Andreopoulos B."/>
            <person name="Baker S.E."/>
            <person name="Barry K."/>
            <person name="Bills G."/>
            <person name="Bluhm B.H."/>
            <person name="Cannon C."/>
            <person name="Castanera R."/>
            <person name="Culley D.E."/>
            <person name="Daum C."/>
            <person name="Ezra D."/>
            <person name="Gonzalez J.B."/>
            <person name="Henrissat B."/>
            <person name="Kuo A."/>
            <person name="Liang C."/>
            <person name="Lipzen A."/>
            <person name="Lutzoni F."/>
            <person name="Magnuson J."/>
            <person name="Mondo S."/>
            <person name="Nolan M."/>
            <person name="Ohm R."/>
            <person name="Pangilinan J."/>
            <person name="Park H.-J.H."/>
            <person name="Ramirez L."/>
            <person name="Alfaro M."/>
            <person name="Sun H."/>
            <person name="Tritt A."/>
            <person name="Yoshinaga Y."/>
            <person name="Zwiers L.-H.L."/>
            <person name="Turgeon B.G."/>
            <person name="Goodwin S.B."/>
            <person name="Spatafora J.W."/>
            <person name="Crous P.W."/>
            <person name="Grigoriev I.V."/>
        </authorList>
    </citation>
    <scope>NUCLEOTIDE SEQUENCE [LARGE SCALE GENOMIC DNA]</scope>
    <source>
        <strain evidence="1 2">CBS 611.86</strain>
    </source>
</reference>
<dbReference type="AlphaFoldDB" id="A0A7C8MMI0"/>
<evidence type="ECO:0000313" key="1">
    <source>
        <dbReference type="EMBL" id="KAF2877022.1"/>
    </source>
</evidence>
<dbReference type="OrthoDB" id="3800526at2759"/>
<dbReference type="EMBL" id="JAADJZ010000002">
    <property type="protein sequence ID" value="KAF2877022.1"/>
    <property type="molecule type" value="Genomic_DNA"/>
</dbReference>
<keyword evidence="2" id="KW-1185">Reference proteome</keyword>